<keyword evidence="6" id="KW-1185">Reference proteome</keyword>
<feature type="binding site" evidence="3">
    <location>
        <position position="130"/>
    </location>
    <ligand>
        <name>Zn(2+)</name>
        <dbReference type="ChEBI" id="CHEBI:29105"/>
        <label>2</label>
    </ligand>
</feature>
<sequence length="412" mass="44777">MTRSDLRVNGERLWRRLMEMAEIGATEKGGVCRLTLTDEDRRGRDLFARWCDEAGLHMEIDRMGNMFARRKGRSNGPAVMMGSHLDSQPTGGKFDGALGVLAALEVIETLNDAGVETDAPIEIVNWTNEEGARFAPAMVSSGVYAGVFDIEDVYAIADKEGKTIGEELERIGYKGERQVGGRDWQACFEVHIEQGPILEDRGLPAGVVAGVQGMRWYDIVVEGDEVHAGPTPMDRRRDPVRALADALSAIYADIPNYGEWARFTVGDLKAEPGSRNTVPGRVTATVDIRHPDDKVVEEIEAAMTRIVAEAGKRHNVEARVETVWASPAVKFDETCVASVRKAAETCGLDTMDMVSGAGHDSVYIARVAPTAMIFVPSKDGISHNEAEYSAPGDCEAGANLLLHAVLDRAGHD</sequence>
<dbReference type="CDD" id="cd03884">
    <property type="entry name" value="M20_bAS"/>
    <property type="match status" value="1"/>
</dbReference>
<dbReference type="EMBL" id="CP058214">
    <property type="protein sequence ID" value="QPC44710.1"/>
    <property type="molecule type" value="Genomic_DNA"/>
</dbReference>
<feature type="binding site" evidence="3">
    <location>
        <position position="95"/>
    </location>
    <ligand>
        <name>Zn(2+)</name>
        <dbReference type="ChEBI" id="CHEBI:29105"/>
        <label>2</label>
    </ligand>
</feature>
<keyword evidence="3" id="KW-0862">Zinc</keyword>
<dbReference type="NCBIfam" id="TIGR01879">
    <property type="entry name" value="hydantase"/>
    <property type="match status" value="1"/>
</dbReference>
<dbReference type="AlphaFoldDB" id="A0A7S8C796"/>
<dbReference type="InterPro" id="IPR036264">
    <property type="entry name" value="Bact_exopeptidase_dim_dom"/>
</dbReference>
<protein>
    <submittedName>
        <fullName evidence="5">Zn-dependent hydrolase</fullName>
    </submittedName>
</protein>
<dbReference type="PANTHER" id="PTHR32494:SF5">
    <property type="entry name" value="ALLANTOATE AMIDOHYDROLASE"/>
    <property type="match status" value="1"/>
</dbReference>
<organism evidence="5 6">
    <name type="scientific">Kaustia mangrovi</name>
    <dbReference type="NCBI Taxonomy" id="2593653"/>
    <lineage>
        <taxon>Bacteria</taxon>
        <taxon>Pseudomonadati</taxon>
        <taxon>Pseudomonadota</taxon>
        <taxon>Alphaproteobacteria</taxon>
        <taxon>Hyphomicrobiales</taxon>
        <taxon>Parvibaculaceae</taxon>
        <taxon>Kaustia</taxon>
    </lineage>
</organism>
<dbReference type="InterPro" id="IPR002933">
    <property type="entry name" value="Peptidase_M20"/>
</dbReference>
<name>A0A7S8C796_9HYPH</name>
<feature type="binding site" evidence="3">
    <location>
        <position position="191"/>
    </location>
    <ligand>
        <name>Zn(2+)</name>
        <dbReference type="ChEBI" id="CHEBI:29105"/>
        <label>1</label>
    </ligand>
</feature>
<dbReference type="Pfam" id="PF01546">
    <property type="entry name" value="Peptidase_M20"/>
    <property type="match status" value="1"/>
</dbReference>
<evidence type="ECO:0000256" key="2">
    <source>
        <dbReference type="ARBA" id="ARBA00022801"/>
    </source>
</evidence>
<dbReference type="PIRSF" id="PIRSF001235">
    <property type="entry name" value="Amidase_carbamoylase"/>
    <property type="match status" value="1"/>
</dbReference>
<feature type="binding site" evidence="3">
    <location>
        <position position="84"/>
    </location>
    <ligand>
        <name>Zn(2+)</name>
        <dbReference type="ChEBI" id="CHEBI:29105"/>
        <label>1</label>
    </ligand>
</feature>
<dbReference type="RefSeq" id="WP_213162079.1">
    <property type="nucleotide sequence ID" value="NZ_CP058214.1"/>
</dbReference>
<feature type="binding site" evidence="3">
    <location>
        <position position="95"/>
    </location>
    <ligand>
        <name>Zn(2+)</name>
        <dbReference type="ChEBI" id="CHEBI:29105"/>
        <label>1</label>
    </ligand>
</feature>
<proteinExistence type="inferred from homology"/>
<comment type="similarity">
    <text evidence="1">Belongs to the peptidase M20 family.</text>
</comment>
<dbReference type="NCBIfam" id="NF009527">
    <property type="entry name" value="PRK12891.1"/>
    <property type="match status" value="1"/>
</dbReference>
<dbReference type="KEGG" id="kmn:HW532_19590"/>
<evidence type="ECO:0000256" key="3">
    <source>
        <dbReference type="PIRSR" id="PIRSR001235-1"/>
    </source>
</evidence>
<dbReference type="GO" id="GO:0016813">
    <property type="term" value="F:hydrolase activity, acting on carbon-nitrogen (but not peptide) bonds, in linear amidines"/>
    <property type="evidence" value="ECO:0007669"/>
    <property type="project" value="InterPro"/>
</dbReference>
<accession>A0A7S8C796</accession>
<evidence type="ECO:0000256" key="1">
    <source>
        <dbReference type="ARBA" id="ARBA00006153"/>
    </source>
</evidence>
<feature type="binding site" evidence="3">
    <location>
        <position position="383"/>
    </location>
    <ligand>
        <name>Zn(2+)</name>
        <dbReference type="ChEBI" id="CHEBI:29105"/>
        <label>2</label>
    </ligand>
</feature>
<keyword evidence="3" id="KW-0479">Metal-binding</keyword>
<dbReference type="PANTHER" id="PTHR32494">
    <property type="entry name" value="ALLANTOATE DEIMINASE-RELATED"/>
    <property type="match status" value="1"/>
</dbReference>
<dbReference type="Proteomes" id="UP000593594">
    <property type="component" value="Chromosome"/>
</dbReference>
<evidence type="ECO:0000259" key="4">
    <source>
        <dbReference type="Pfam" id="PF07687"/>
    </source>
</evidence>
<dbReference type="NCBIfam" id="NF006769">
    <property type="entry name" value="PRK09290.1-3"/>
    <property type="match status" value="1"/>
</dbReference>
<keyword evidence="2 5" id="KW-0378">Hydrolase</keyword>
<gene>
    <name evidence="5" type="ORF">HW532_19590</name>
</gene>
<dbReference type="Pfam" id="PF07687">
    <property type="entry name" value="M20_dimer"/>
    <property type="match status" value="1"/>
</dbReference>
<dbReference type="GO" id="GO:0046872">
    <property type="term" value="F:metal ion binding"/>
    <property type="evidence" value="ECO:0007669"/>
    <property type="project" value="UniProtKB-KW"/>
</dbReference>
<evidence type="ECO:0000313" key="5">
    <source>
        <dbReference type="EMBL" id="QPC44710.1"/>
    </source>
</evidence>
<reference evidence="5 6" key="1">
    <citation type="submission" date="2020-06" db="EMBL/GenBank/DDBJ databases">
        <title>Genome sequence of 2 isolates from Red Sea Mangroves.</title>
        <authorList>
            <person name="Sefrji F."/>
            <person name="Michoud G."/>
            <person name="Merlino G."/>
            <person name="Daffonchio D."/>
        </authorList>
    </citation>
    <scope>NUCLEOTIDE SEQUENCE [LARGE SCALE GENOMIC DNA]</scope>
    <source>
        <strain evidence="5 6">R1DC25</strain>
    </source>
</reference>
<evidence type="ECO:0000313" key="6">
    <source>
        <dbReference type="Proteomes" id="UP000593594"/>
    </source>
</evidence>
<dbReference type="NCBIfam" id="NF006771">
    <property type="entry name" value="PRK09290.1-5"/>
    <property type="match status" value="1"/>
</dbReference>
<feature type="domain" description="Peptidase M20 dimerisation" evidence="4">
    <location>
        <begin position="210"/>
        <end position="313"/>
    </location>
</feature>
<dbReference type="Gene3D" id="3.30.70.360">
    <property type="match status" value="1"/>
</dbReference>
<dbReference type="InterPro" id="IPR011650">
    <property type="entry name" value="Peptidase_M20_dimer"/>
</dbReference>
<dbReference type="SUPFAM" id="SSF53187">
    <property type="entry name" value="Zn-dependent exopeptidases"/>
    <property type="match status" value="1"/>
</dbReference>
<comment type="cofactor">
    <cofactor evidence="3">
        <name>Zn(2+)</name>
        <dbReference type="ChEBI" id="CHEBI:29105"/>
    </cofactor>
    <text evidence="3">Binds 2 Zn(2+) ions per subunit.</text>
</comment>
<dbReference type="Gene3D" id="3.40.630.10">
    <property type="entry name" value="Zn peptidases"/>
    <property type="match status" value="1"/>
</dbReference>
<dbReference type="SUPFAM" id="SSF55031">
    <property type="entry name" value="Bacterial exopeptidase dimerisation domain"/>
    <property type="match status" value="1"/>
</dbReference>
<dbReference type="InterPro" id="IPR010158">
    <property type="entry name" value="Amidase_Cbmase"/>
</dbReference>